<evidence type="ECO:0000256" key="1">
    <source>
        <dbReference type="ARBA" id="ARBA00023125"/>
    </source>
</evidence>
<dbReference type="InterPro" id="IPR001387">
    <property type="entry name" value="Cro/C1-type_HTH"/>
</dbReference>
<dbReference type="Gene3D" id="1.10.260.40">
    <property type="entry name" value="lambda repressor-like DNA-binding domains"/>
    <property type="match status" value="1"/>
</dbReference>
<dbReference type="Proteomes" id="UP000619101">
    <property type="component" value="Unassembled WGS sequence"/>
</dbReference>
<evidence type="ECO:0000313" key="4">
    <source>
        <dbReference type="Proteomes" id="UP000619101"/>
    </source>
</evidence>
<dbReference type="PANTHER" id="PTHR46797">
    <property type="entry name" value="HTH-TYPE TRANSCRIPTIONAL REGULATOR"/>
    <property type="match status" value="1"/>
</dbReference>
<protein>
    <submittedName>
        <fullName evidence="3">Helix-turn-helix domain-containing protein</fullName>
    </submittedName>
</protein>
<dbReference type="SUPFAM" id="SSF47413">
    <property type="entry name" value="lambda repressor-like DNA-binding domains"/>
    <property type="match status" value="1"/>
</dbReference>
<dbReference type="SMART" id="SM00530">
    <property type="entry name" value="HTH_XRE"/>
    <property type="match status" value="1"/>
</dbReference>
<dbReference type="EMBL" id="JACSPZ010000004">
    <property type="protein sequence ID" value="MBD8037130.1"/>
    <property type="molecule type" value="Genomic_DNA"/>
</dbReference>
<organism evidence="3 4">
    <name type="scientific">Solibacillus faecavium</name>
    <dbReference type="NCBI Taxonomy" id="2762221"/>
    <lineage>
        <taxon>Bacteria</taxon>
        <taxon>Bacillati</taxon>
        <taxon>Bacillota</taxon>
        <taxon>Bacilli</taxon>
        <taxon>Bacillales</taxon>
        <taxon>Caryophanaceae</taxon>
        <taxon>Solibacillus</taxon>
    </lineage>
</organism>
<keyword evidence="4" id="KW-1185">Reference proteome</keyword>
<dbReference type="PROSITE" id="PS50943">
    <property type="entry name" value="HTH_CROC1"/>
    <property type="match status" value="1"/>
</dbReference>
<comment type="caution">
    <text evidence="3">The sequence shown here is derived from an EMBL/GenBank/DDBJ whole genome shotgun (WGS) entry which is preliminary data.</text>
</comment>
<dbReference type="PANTHER" id="PTHR46797:SF1">
    <property type="entry name" value="METHYLPHOSPHONATE SYNTHASE"/>
    <property type="match status" value="1"/>
</dbReference>
<evidence type="ECO:0000259" key="2">
    <source>
        <dbReference type="PROSITE" id="PS50943"/>
    </source>
</evidence>
<dbReference type="RefSeq" id="WP_191700200.1">
    <property type="nucleotide sequence ID" value="NZ_JACSPZ010000004.1"/>
</dbReference>
<feature type="domain" description="HTH cro/C1-type" evidence="2">
    <location>
        <begin position="8"/>
        <end position="63"/>
    </location>
</feature>
<evidence type="ECO:0000313" key="3">
    <source>
        <dbReference type="EMBL" id="MBD8037130.1"/>
    </source>
</evidence>
<keyword evidence="1" id="KW-0238">DNA-binding</keyword>
<dbReference type="InterPro" id="IPR010982">
    <property type="entry name" value="Lambda_DNA-bd_dom_sf"/>
</dbReference>
<dbReference type="CDD" id="cd00093">
    <property type="entry name" value="HTH_XRE"/>
    <property type="match status" value="1"/>
</dbReference>
<reference evidence="3 4" key="1">
    <citation type="submission" date="2020-08" db="EMBL/GenBank/DDBJ databases">
        <title>A Genomic Blueprint of the Chicken Gut Microbiome.</title>
        <authorList>
            <person name="Gilroy R."/>
            <person name="Ravi A."/>
            <person name="Getino M."/>
            <person name="Pursley I."/>
            <person name="Horton D.L."/>
            <person name="Alikhan N.-F."/>
            <person name="Baker D."/>
            <person name="Gharbi K."/>
            <person name="Hall N."/>
            <person name="Watson M."/>
            <person name="Adriaenssens E.M."/>
            <person name="Foster-Nyarko E."/>
            <person name="Jarju S."/>
            <person name="Secka A."/>
            <person name="Antonio M."/>
            <person name="Oren A."/>
            <person name="Chaudhuri R."/>
            <person name="La Ragione R.M."/>
            <person name="Hildebrand F."/>
            <person name="Pallen M.J."/>
        </authorList>
    </citation>
    <scope>NUCLEOTIDE SEQUENCE [LARGE SCALE GENOMIC DNA]</scope>
    <source>
        <strain evidence="3 4">A46</strain>
    </source>
</reference>
<gene>
    <name evidence="3" type="ORF">H9635_10265</name>
</gene>
<sequence>MTEFGAYIKKIRDSKGMTLNQLALYAEISAAQLSRIETGKRGTPKPQTIEKIAQALKVDYTELMKVAGYVDSESADIKKDKIENDIAKRLKQFEKEIENSDGLAFDGEPMSDEAKESLLESMELLFRQTQRINKKYTPKKYRDDE</sequence>
<dbReference type="InterPro" id="IPR050807">
    <property type="entry name" value="TransReg_Diox_bact_type"/>
</dbReference>
<name>A0ABR8XYV5_9BACL</name>
<dbReference type="Pfam" id="PF01381">
    <property type="entry name" value="HTH_3"/>
    <property type="match status" value="1"/>
</dbReference>
<proteinExistence type="predicted"/>
<accession>A0ABR8XYV5</accession>